<keyword evidence="3" id="KW-1185">Reference proteome</keyword>
<reference evidence="2" key="1">
    <citation type="submission" date="2021-10" db="EMBL/GenBank/DDBJ databases">
        <title>Roseicella aerolatum sp. nov., isolated from aerosols of e-waste dismantling site.</title>
        <authorList>
            <person name="Qin T."/>
        </authorList>
    </citation>
    <scope>NUCLEOTIDE SEQUENCE</scope>
    <source>
        <strain evidence="2">GB24</strain>
    </source>
</reference>
<accession>A0A9X1LDV0</accession>
<evidence type="ECO:0000313" key="2">
    <source>
        <dbReference type="EMBL" id="MCB4825623.1"/>
    </source>
</evidence>
<evidence type="ECO:0000313" key="3">
    <source>
        <dbReference type="Proteomes" id="UP001139311"/>
    </source>
</evidence>
<proteinExistence type="predicted"/>
<organism evidence="2 3">
    <name type="scientific">Roseicella aerolata</name>
    <dbReference type="NCBI Taxonomy" id="2883479"/>
    <lineage>
        <taxon>Bacteria</taxon>
        <taxon>Pseudomonadati</taxon>
        <taxon>Pseudomonadota</taxon>
        <taxon>Alphaproteobacteria</taxon>
        <taxon>Acetobacterales</taxon>
        <taxon>Roseomonadaceae</taxon>
        <taxon>Roseicella</taxon>
    </lineage>
</organism>
<dbReference type="EMBL" id="JAJAQI010000179">
    <property type="protein sequence ID" value="MCB4825623.1"/>
    <property type="molecule type" value="Genomic_DNA"/>
</dbReference>
<feature type="domain" description="DUF5648" evidence="1">
    <location>
        <begin position="106"/>
        <end position="226"/>
    </location>
</feature>
<feature type="non-terminal residue" evidence="2">
    <location>
        <position position="1"/>
    </location>
</feature>
<protein>
    <recommendedName>
        <fullName evidence="1">DUF5648 domain-containing protein</fullName>
    </recommendedName>
</protein>
<dbReference type="InterPro" id="IPR011049">
    <property type="entry name" value="Serralysin-like_metalloprot_C"/>
</dbReference>
<dbReference type="AlphaFoldDB" id="A0A9X1LDV0"/>
<dbReference type="Proteomes" id="UP001139311">
    <property type="component" value="Unassembled WGS sequence"/>
</dbReference>
<dbReference type="InterPro" id="IPR043708">
    <property type="entry name" value="DUF5648"/>
</dbReference>
<dbReference type="Pfam" id="PF00353">
    <property type="entry name" value="HemolysinCabind"/>
    <property type="match status" value="1"/>
</dbReference>
<sequence>WQYTGSAAAEAVTGTGRNDHMAMGRGADTVRGGAGDDFLDGGSGNDVAAYAGSRAQYTVTMSGGLYTVRDTVPNRDGTDLLLRVEKLSFADGEVWIEQAANVSGVVHRFYNEAKGVHFFTASNEEAYDVRTKYAFFDDEGLSYRTAQPGAAGATDVFRFYNTAKEYHFYTTSAAERDFVIQTYAEYSYEGIAYQAFSSAEAGQMSLFRFYNPTTGAHFYTTSVAER</sequence>
<name>A0A9X1LDV0_9PROT</name>
<evidence type="ECO:0000259" key="1">
    <source>
        <dbReference type="Pfam" id="PF18885"/>
    </source>
</evidence>
<feature type="non-terminal residue" evidence="2">
    <location>
        <position position="226"/>
    </location>
</feature>
<dbReference type="GO" id="GO:0005509">
    <property type="term" value="F:calcium ion binding"/>
    <property type="evidence" value="ECO:0007669"/>
    <property type="project" value="InterPro"/>
</dbReference>
<dbReference type="Pfam" id="PF18885">
    <property type="entry name" value="DUF5648"/>
    <property type="match status" value="1"/>
</dbReference>
<comment type="caution">
    <text evidence="2">The sequence shown here is derived from an EMBL/GenBank/DDBJ whole genome shotgun (WGS) entry which is preliminary data.</text>
</comment>
<dbReference type="InterPro" id="IPR001343">
    <property type="entry name" value="Hemolysn_Ca-bd"/>
</dbReference>
<dbReference type="Gene3D" id="2.150.10.10">
    <property type="entry name" value="Serralysin-like metalloprotease, C-terminal"/>
    <property type="match status" value="1"/>
</dbReference>
<gene>
    <name evidence="2" type="ORF">LHA35_28430</name>
</gene>
<dbReference type="SUPFAM" id="SSF51120">
    <property type="entry name" value="beta-Roll"/>
    <property type="match status" value="1"/>
</dbReference>